<feature type="region of interest" description="Disordered" evidence="1">
    <location>
        <begin position="24"/>
        <end position="55"/>
    </location>
</feature>
<comment type="caution">
    <text evidence="2">The sequence shown here is derived from an EMBL/GenBank/DDBJ whole genome shotgun (WGS) entry which is preliminary data.</text>
</comment>
<feature type="region of interest" description="Disordered" evidence="1">
    <location>
        <begin position="653"/>
        <end position="705"/>
    </location>
</feature>
<organism evidence="2 3">
    <name type="scientific">Paraherbaspirillum soli</name>
    <dbReference type="NCBI Taxonomy" id="631222"/>
    <lineage>
        <taxon>Bacteria</taxon>
        <taxon>Pseudomonadati</taxon>
        <taxon>Pseudomonadota</taxon>
        <taxon>Betaproteobacteria</taxon>
        <taxon>Burkholderiales</taxon>
        <taxon>Oxalobacteraceae</taxon>
        <taxon>Paraherbaspirillum</taxon>
    </lineage>
</organism>
<name>A0ABW0MAL2_9BURK</name>
<gene>
    <name evidence="2" type="ORF">ACFPM8_14885</name>
</gene>
<accession>A0ABW0MAL2</accession>
<evidence type="ECO:0000256" key="1">
    <source>
        <dbReference type="SAM" id="MobiDB-lite"/>
    </source>
</evidence>
<evidence type="ECO:0000313" key="3">
    <source>
        <dbReference type="Proteomes" id="UP001596045"/>
    </source>
</evidence>
<sequence>MTTISSRPVIPPYLSEIYSTATRSASIPTLQTEASPAEPTRASQPPKQTPAQKTLNKEAERLEKLKGKRNSLQFQNFEKFTDAFTGSKRPIVHFPPSARGDMNAYKYTAFLDNKDRPLAIFQYFDNPNPESEQEAFNRNLFAIQEHLSSLGDRFKEGHDYIFGTQVVVNHFKDLAKSENLAGEQRVKHYQQYDNIMQNPEVRTKVHAMFKNMIASDTNIREYLVKKEVLSNDVASENQIPESKLANKLPSDGVASENQIPESKLILININKRASQDAWNPREYRHTTPDDAHMQSLIGGIYDAQTAIGGKKNELEISFVGSTFNEQAQQHWREYGQENGVKVHFFNDMQQEGLDRNQQRAALFALTDRYKSTTYLGHQSGVNEDAQILQRTNVYSLSEYLDRGQVGISRVEARPQLDDVRTSGVDMAAGANSRGNFYSLRNSEFLTTEGILAAVQIKLNEKSNAHRPLDALWTELTEKYTTDTGRNSSEMATVEATNKLFEMILEDAGKRSVKTIPTEISEEEKTRLEYTGKWNDKTMLTDISQKELNSLNKTREKKFETMSADISEEEFNRRKEAELMKFKIIPAHNSEDELNRLKSDGKKKVEIIAAEISEDMDNYKSAIGVIVQRKKTNESGLSPAAKQYFTDTMKEELTRHDSTDPVTRHYDKLRSHNDGMRPYTLANKEKENREPTGKNDDYLKSLFPTK</sequence>
<feature type="compositionally biased region" description="Polar residues" evidence="1">
    <location>
        <begin position="24"/>
        <end position="34"/>
    </location>
</feature>
<reference evidence="3" key="1">
    <citation type="journal article" date="2019" name="Int. J. Syst. Evol. Microbiol.">
        <title>The Global Catalogue of Microorganisms (GCM) 10K type strain sequencing project: providing services to taxonomists for standard genome sequencing and annotation.</title>
        <authorList>
            <consortium name="The Broad Institute Genomics Platform"/>
            <consortium name="The Broad Institute Genome Sequencing Center for Infectious Disease"/>
            <person name="Wu L."/>
            <person name="Ma J."/>
        </authorList>
    </citation>
    <scope>NUCLEOTIDE SEQUENCE [LARGE SCALE GENOMIC DNA]</scope>
    <source>
        <strain evidence="3">JCM 17066</strain>
    </source>
</reference>
<keyword evidence="3" id="KW-1185">Reference proteome</keyword>
<feature type="compositionally biased region" description="Polar residues" evidence="1">
    <location>
        <begin position="41"/>
        <end position="54"/>
    </location>
</feature>
<evidence type="ECO:0000313" key="2">
    <source>
        <dbReference type="EMBL" id="MFC5475243.1"/>
    </source>
</evidence>
<dbReference type="RefSeq" id="WP_378998358.1">
    <property type="nucleotide sequence ID" value="NZ_JBHSMT010000026.1"/>
</dbReference>
<dbReference type="EMBL" id="JBHSMT010000026">
    <property type="protein sequence ID" value="MFC5475243.1"/>
    <property type="molecule type" value="Genomic_DNA"/>
</dbReference>
<protein>
    <submittedName>
        <fullName evidence="2">Uncharacterized protein</fullName>
    </submittedName>
</protein>
<feature type="compositionally biased region" description="Basic and acidic residues" evidence="1">
    <location>
        <begin position="653"/>
        <end position="674"/>
    </location>
</feature>
<feature type="compositionally biased region" description="Basic and acidic residues" evidence="1">
    <location>
        <begin position="682"/>
        <end position="698"/>
    </location>
</feature>
<proteinExistence type="predicted"/>
<dbReference type="Proteomes" id="UP001596045">
    <property type="component" value="Unassembled WGS sequence"/>
</dbReference>